<dbReference type="RefSeq" id="WP_215610940.1">
    <property type="nucleotide sequence ID" value="NZ_JADOES010000063.1"/>
</dbReference>
<gene>
    <name evidence="1" type="ORF">IXB50_20880</name>
</gene>
<dbReference type="AlphaFoldDB" id="A0A947GMU2"/>
<sequence>MPFSVRYNAELQAIETSFSGLITEDDIQAQMLVSCQTAAEHKTSSAIVNVTDATLRISITFIYNLPELCETMGAKRPIRLALINLNEQNSDLIGFYQLVSQNRGWNVEIFSDVEQAKTWLMS</sequence>
<evidence type="ECO:0000313" key="1">
    <source>
        <dbReference type="EMBL" id="MBT9317877.1"/>
    </source>
</evidence>
<dbReference type="Proteomes" id="UP000717364">
    <property type="component" value="Unassembled WGS sequence"/>
</dbReference>
<name>A0A947GMU2_9CYAN</name>
<proteinExistence type="predicted"/>
<protein>
    <submittedName>
        <fullName evidence="1">Uncharacterized protein</fullName>
    </submittedName>
</protein>
<reference evidence="1" key="1">
    <citation type="submission" date="2020-11" db="EMBL/GenBank/DDBJ databases">
        <authorList>
            <person name="Konstantinou D."/>
            <person name="Gkelis S."/>
            <person name="Popin R."/>
            <person name="Fewer D."/>
            <person name="Sivonen K."/>
        </authorList>
    </citation>
    <scope>NUCLEOTIDE SEQUENCE</scope>
    <source>
        <strain evidence="1">TAU-MAC 1115</strain>
    </source>
</reference>
<accession>A0A947GMU2</accession>
<dbReference type="EMBL" id="JADOES010000063">
    <property type="protein sequence ID" value="MBT9317877.1"/>
    <property type="molecule type" value="Genomic_DNA"/>
</dbReference>
<keyword evidence="2" id="KW-1185">Reference proteome</keyword>
<evidence type="ECO:0000313" key="2">
    <source>
        <dbReference type="Proteomes" id="UP000717364"/>
    </source>
</evidence>
<reference evidence="1" key="2">
    <citation type="journal article" date="2021" name="Mar. Drugs">
        <title>Genome Reduction and Secondary Metabolism of the Marine Sponge-Associated Cyanobacterium Leptothoe.</title>
        <authorList>
            <person name="Konstantinou D."/>
            <person name="Popin R.V."/>
            <person name="Fewer D.P."/>
            <person name="Sivonen K."/>
            <person name="Gkelis S."/>
        </authorList>
    </citation>
    <scope>NUCLEOTIDE SEQUENCE</scope>
    <source>
        <strain evidence="1">TAU-MAC 1115</strain>
    </source>
</reference>
<comment type="caution">
    <text evidence="1">The sequence shown here is derived from an EMBL/GenBank/DDBJ whole genome shotgun (WGS) entry which is preliminary data.</text>
</comment>
<organism evidence="1 2">
    <name type="scientific">Leptothoe spongobia TAU-MAC 1115</name>
    <dbReference type="NCBI Taxonomy" id="1967444"/>
    <lineage>
        <taxon>Bacteria</taxon>
        <taxon>Bacillati</taxon>
        <taxon>Cyanobacteriota</taxon>
        <taxon>Cyanophyceae</taxon>
        <taxon>Nodosilineales</taxon>
        <taxon>Cymatolegaceae</taxon>
        <taxon>Leptothoe</taxon>
        <taxon>Leptothoe spongobia</taxon>
    </lineage>
</organism>